<dbReference type="EMBL" id="VOIH02000002">
    <property type="protein sequence ID" value="KAF3452593.1"/>
    <property type="molecule type" value="Genomic_DNA"/>
</dbReference>
<dbReference type="Proteomes" id="UP000796880">
    <property type="component" value="Unassembled WGS sequence"/>
</dbReference>
<reference evidence="2" key="1">
    <citation type="submission" date="2020-03" db="EMBL/GenBank/DDBJ databases">
        <title>A high-quality chromosome-level genome assembly of a woody plant with both climbing and erect habits, Rhamnella rubrinervis.</title>
        <authorList>
            <person name="Lu Z."/>
            <person name="Yang Y."/>
            <person name="Zhu X."/>
            <person name="Sun Y."/>
        </authorList>
    </citation>
    <scope>NUCLEOTIDE SEQUENCE</scope>
    <source>
        <strain evidence="2">BYM</strain>
        <tissue evidence="2">Leaf</tissue>
    </source>
</reference>
<gene>
    <name evidence="2" type="ORF">FNV43_RR03026</name>
</gene>
<feature type="region of interest" description="Disordered" evidence="1">
    <location>
        <begin position="1"/>
        <end position="58"/>
    </location>
</feature>
<name>A0A8K0HJ48_9ROSA</name>
<feature type="compositionally biased region" description="Polar residues" evidence="1">
    <location>
        <begin position="134"/>
        <end position="147"/>
    </location>
</feature>
<proteinExistence type="predicted"/>
<protein>
    <submittedName>
        <fullName evidence="2">Uncharacterized protein</fullName>
    </submittedName>
</protein>
<evidence type="ECO:0000313" key="2">
    <source>
        <dbReference type="EMBL" id="KAF3452593.1"/>
    </source>
</evidence>
<keyword evidence="3" id="KW-1185">Reference proteome</keyword>
<evidence type="ECO:0000313" key="3">
    <source>
        <dbReference type="Proteomes" id="UP000796880"/>
    </source>
</evidence>
<sequence>MWIRRRRRPPSSPPSSIASPDETLPNKRVHEVSSLPVADDPNPQQTPNIPTFKNDSNAETCYKFYPPPFNKSCRQDGRPRTNLVPVINGGTKNTIPPHNGAKDIEGSGRKLDADKETPADSFMKKRNRDGVVITQPSNRDSSLSRKTNPPKKRKLVQMEDENEVTNDLICTHHRGLRVKTRSLRSIYNDPHNEKPTNSSSSS</sequence>
<feature type="compositionally biased region" description="Basic and acidic residues" evidence="1">
    <location>
        <begin position="100"/>
        <end position="118"/>
    </location>
</feature>
<feature type="compositionally biased region" description="Polar residues" evidence="1">
    <location>
        <begin position="42"/>
        <end position="58"/>
    </location>
</feature>
<feature type="region of interest" description="Disordered" evidence="1">
    <location>
        <begin position="87"/>
        <end position="160"/>
    </location>
</feature>
<accession>A0A8K0HJ48</accession>
<feature type="region of interest" description="Disordered" evidence="1">
    <location>
        <begin position="181"/>
        <end position="202"/>
    </location>
</feature>
<evidence type="ECO:0000256" key="1">
    <source>
        <dbReference type="SAM" id="MobiDB-lite"/>
    </source>
</evidence>
<dbReference type="AlphaFoldDB" id="A0A8K0HJ48"/>
<organism evidence="2 3">
    <name type="scientific">Rhamnella rubrinervis</name>
    <dbReference type="NCBI Taxonomy" id="2594499"/>
    <lineage>
        <taxon>Eukaryota</taxon>
        <taxon>Viridiplantae</taxon>
        <taxon>Streptophyta</taxon>
        <taxon>Embryophyta</taxon>
        <taxon>Tracheophyta</taxon>
        <taxon>Spermatophyta</taxon>
        <taxon>Magnoliopsida</taxon>
        <taxon>eudicotyledons</taxon>
        <taxon>Gunneridae</taxon>
        <taxon>Pentapetalae</taxon>
        <taxon>rosids</taxon>
        <taxon>fabids</taxon>
        <taxon>Rosales</taxon>
        <taxon>Rhamnaceae</taxon>
        <taxon>rhamnoid group</taxon>
        <taxon>Rhamneae</taxon>
        <taxon>Rhamnella</taxon>
    </lineage>
</organism>
<comment type="caution">
    <text evidence="2">The sequence shown here is derived from an EMBL/GenBank/DDBJ whole genome shotgun (WGS) entry which is preliminary data.</text>
</comment>